<accession>A0ABS9CJY3</accession>
<organism evidence="1 2">
    <name type="scientific">Xylanibacter brevis</name>
    <dbReference type="NCBI Taxonomy" id="83231"/>
    <lineage>
        <taxon>Bacteria</taxon>
        <taxon>Pseudomonadati</taxon>
        <taxon>Bacteroidota</taxon>
        <taxon>Bacteroidia</taxon>
        <taxon>Bacteroidales</taxon>
        <taxon>Prevotellaceae</taxon>
        <taxon>Xylanibacter</taxon>
    </lineage>
</organism>
<dbReference type="PROSITE" id="PS51257">
    <property type="entry name" value="PROKAR_LIPOPROTEIN"/>
    <property type="match status" value="1"/>
</dbReference>
<comment type="caution">
    <text evidence="1">The sequence shown here is derived from an EMBL/GenBank/DDBJ whole genome shotgun (WGS) entry which is preliminary data.</text>
</comment>
<keyword evidence="2" id="KW-1185">Reference proteome</keyword>
<evidence type="ECO:0000313" key="1">
    <source>
        <dbReference type="EMBL" id="MCF2564865.1"/>
    </source>
</evidence>
<dbReference type="Proteomes" id="UP001200470">
    <property type="component" value="Unassembled WGS sequence"/>
</dbReference>
<evidence type="ECO:0008006" key="3">
    <source>
        <dbReference type="Google" id="ProtNLM"/>
    </source>
</evidence>
<dbReference type="EMBL" id="JADYTN010000050">
    <property type="protein sequence ID" value="MCF2564865.1"/>
    <property type="molecule type" value="Genomic_DNA"/>
</dbReference>
<gene>
    <name evidence="1" type="ORF">I6E12_12245</name>
</gene>
<evidence type="ECO:0000313" key="2">
    <source>
        <dbReference type="Proteomes" id="UP001200470"/>
    </source>
</evidence>
<name>A0ABS9CJY3_9BACT</name>
<dbReference type="RefSeq" id="WP_094389657.1">
    <property type="nucleotide sequence ID" value="NZ_JADYTN010000050.1"/>
</dbReference>
<sequence>MKKNIIFFFVIILCGCTKTYDDGILCKYLYFPTSTNKNCFWVEVKEDRTLKEIFGEMSWDCHDSISSGKFPKDGISWEKIHDEDSIIIDATAFRQLEELVSEVRKRKSVNYFIQSISHDGMGNVLFIKDRAYYFEIGIYDDKPTMDFIDKLKETSPIPIRSSWGSVLQKY</sequence>
<reference evidence="1 2" key="1">
    <citation type="submission" date="2020-12" db="EMBL/GenBank/DDBJ databases">
        <title>Whole genome sequences of gut porcine anaerobes.</title>
        <authorList>
            <person name="Kubasova T."/>
            <person name="Jahodarova E."/>
            <person name="Rychlik I."/>
        </authorList>
    </citation>
    <scope>NUCLEOTIDE SEQUENCE [LARGE SCALE GENOMIC DNA]</scope>
    <source>
        <strain evidence="1 2">An925</strain>
    </source>
</reference>
<proteinExistence type="predicted"/>
<protein>
    <recommendedName>
        <fullName evidence="3">Lipoprotein</fullName>
    </recommendedName>
</protein>